<protein>
    <submittedName>
        <fullName evidence="3">GGDEF domain-containing protein</fullName>
    </submittedName>
</protein>
<dbReference type="EMBL" id="STGT01000004">
    <property type="protein sequence ID" value="THV12580.1"/>
    <property type="molecule type" value="Genomic_DNA"/>
</dbReference>
<feature type="domain" description="GGDEF" evidence="2">
    <location>
        <begin position="102"/>
        <end position="165"/>
    </location>
</feature>
<evidence type="ECO:0000256" key="1">
    <source>
        <dbReference type="SAM" id="Phobius"/>
    </source>
</evidence>
<dbReference type="NCBIfam" id="TIGR00254">
    <property type="entry name" value="GGDEF"/>
    <property type="match status" value="1"/>
</dbReference>
<dbReference type="InterPro" id="IPR000160">
    <property type="entry name" value="GGDEF_dom"/>
</dbReference>
<keyword evidence="1" id="KW-0812">Transmembrane</keyword>
<keyword evidence="4" id="KW-1185">Reference proteome</keyword>
<dbReference type="Proteomes" id="UP000309667">
    <property type="component" value="Unassembled WGS sequence"/>
</dbReference>
<keyword evidence="1" id="KW-1133">Transmembrane helix</keyword>
<keyword evidence="1" id="KW-0472">Membrane</keyword>
<dbReference type="Pfam" id="PF00990">
    <property type="entry name" value="GGDEF"/>
    <property type="match status" value="1"/>
</dbReference>
<dbReference type="SUPFAM" id="SSF55073">
    <property type="entry name" value="Nucleotide cyclase"/>
    <property type="match status" value="1"/>
</dbReference>
<evidence type="ECO:0000313" key="3">
    <source>
        <dbReference type="EMBL" id="THV12580.1"/>
    </source>
</evidence>
<evidence type="ECO:0000259" key="2">
    <source>
        <dbReference type="PROSITE" id="PS50887"/>
    </source>
</evidence>
<name>A0ABY2QRU4_9HYPH</name>
<dbReference type="PANTHER" id="PTHR46663">
    <property type="entry name" value="DIGUANYLATE CYCLASE DGCT-RELATED"/>
    <property type="match status" value="1"/>
</dbReference>
<dbReference type="Gene3D" id="3.30.70.270">
    <property type="match status" value="1"/>
</dbReference>
<dbReference type="InterPro" id="IPR052163">
    <property type="entry name" value="DGC-Regulatory_Protein"/>
</dbReference>
<dbReference type="InterPro" id="IPR029787">
    <property type="entry name" value="Nucleotide_cyclase"/>
</dbReference>
<dbReference type="InterPro" id="IPR043128">
    <property type="entry name" value="Rev_trsase/Diguanyl_cyclase"/>
</dbReference>
<evidence type="ECO:0000313" key="4">
    <source>
        <dbReference type="Proteomes" id="UP000309667"/>
    </source>
</evidence>
<reference evidence="3 4" key="1">
    <citation type="submission" date="2019-04" db="EMBL/GenBank/DDBJ databases">
        <title>Genome sequence of strain 7209-2.</title>
        <authorList>
            <person name="Gao J."/>
            <person name="Sun J."/>
        </authorList>
    </citation>
    <scope>NUCLEOTIDE SEQUENCE [LARGE SCALE GENOMIC DNA]</scope>
    <source>
        <strain evidence="3 4">7209-2</strain>
    </source>
</reference>
<dbReference type="PROSITE" id="PS50887">
    <property type="entry name" value="GGDEF"/>
    <property type="match status" value="1"/>
</dbReference>
<sequence>MFPVSPLRAKSGELIGYFQWQPFTPGASVIKSVYPVILLVGGSALLLMSFLGHAIWRRSQSLDESQQDLRQLAMHDPLTGLANRTTFHAALSERLEKATVKNNVAMMFVDLDHFKEVNDTFGHPVGDILIKEVANRLLELAHGSVTPTGRCWSASWPPTVTLSKD</sequence>
<proteinExistence type="predicted"/>
<gene>
    <name evidence="3" type="ORF">E9677_17680</name>
</gene>
<dbReference type="PANTHER" id="PTHR46663:SF2">
    <property type="entry name" value="GGDEF DOMAIN-CONTAINING PROTEIN"/>
    <property type="match status" value="1"/>
</dbReference>
<accession>A0ABY2QRU4</accession>
<feature type="transmembrane region" description="Helical" evidence="1">
    <location>
        <begin position="33"/>
        <end position="56"/>
    </location>
</feature>
<dbReference type="CDD" id="cd01949">
    <property type="entry name" value="GGDEF"/>
    <property type="match status" value="1"/>
</dbReference>
<comment type="caution">
    <text evidence="3">The sequence shown here is derived from an EMBL/GenBank/DDBJ whole genome shotgun (WGS) entry which is preliminary data.</text>
</comment>
<organism evidence="3 4">
    <name type="scientific">Rhizobium rhizophilum</name>
    <dbReference type="NCBI Taxonomy" id="1850373"/>
    <lineage>
        <taxon>Bacteria</taxon>
        <taxon>Pseudomonadati</taxon>
        <taxon>Pseudomonadota</taxon>
        <taxon>Alphaproteobacteria</taxon>
        <taxon>Hyphomicrobiales</taxon>
        <taxon>Rhizobiaceae</taxon>
        <taxon>Rhizobium/Agrobacterium group</taxon>
        <taxon>Rhizobium</taxon>
    </lineage>
</organism>
<dbReference type="SMART" id="SM00267">
    <property type="entry name" value="GGDEF"/>
    <property type="match status" value="1"/>
</dbReference>